<dbReference type="eggNOG" id="COG1569">
    <property type="taxonomic scope" value="Bacteria"/>
</dbReference>
<dbReference type="Pfam" id="PF13470">
    <property type="entry name" value="PIN_3"/>
    <property type="match status" value="1"/>
</dbReference>
<dbReference type="Proteomes" id="UP000000644">
    <property type="component" value="Chromosome"/>
</dbReference>
<dbReference type="OrthoDB" id="211933at2"/>
<evidence type="ECO:0000259" key="1">
    <source>
        <dbReference type="Pfam" id="PF13470"/>
    </source>
</evidence>
<dbReference type="STRING" id="365044.Pnap_3977"/>
<dbReference type="InterPro" id="IPR029060">
    <property type="entry name" value="PIN-like_dom_sf"/>
</dbReference>
<proteinExistence type="predicted"/>
<dbReference type="KEGG" id="pna:Pnap_3977"/>
<name>A1VUE4_POLNA</name>
<dbReference type="InterPro" id="IPR002716">
    <property type="entry name" value="PIN_dom"/>
</dbReference>
<keyword evidence="4" id="KW-1185">Reference proteome</keyword>
<dbReference type="RefSeq" id="WP_011803338.1">
    <property type="nucleotide sequence ID" value="NC_008781.1"/>
</dbReference>
<dbReference type="EMBL" id="CP000529">
    <property type="protein sequence ID" value="ABM39272.1"/>
    <property type="molecule type" value="Genomic_DNA"/>
</dbReference>
<gene>
    <name evidence="3" type="ordered locus">Pnap_3977</name>
</gene>
<dbReference type="HOGENOM" id="CLU_096418_0_1_4"/>
<sequence length="191" mass="21397">MAGSSRFTAILDANVLYPQLLRDTLLSLAVARLYHARWSATIHDEWTRNLAKDRPELAARLPAVVERMNASVPDCLVTNYEKLANSIELPDPDDRHVLAAAIVGHADAIVTFNTKDFPQAVLQPYGIEVQHPDEFVMNQLQLQKIPALSAIKKMRARWTNPERPAEELIAAFEKRGLPLTADLLREAVDLI</sequence>
<evidence type="ECO:0000313" key="4">
    <source>
        <dbReference type="Proteomes" id="UP000000644"/>
    </source>
</evidence>
<dbReference type="AlphaFoldDB" id="A1VUE4"/>
<dbReference type="InterPro" id="IPR058652">
    <property type="entry name" value="VapC50_C"/>
</dbReference>
<evidence type="ECO:0000313" key="3">
    <source>
        <dbReference type="EMBL" id="ABM39272.1"/>
    </source>
</evidence>
<dbReference type="Pfam" id="PF26343">
    <property type="entry name" value="VapC50_C"/>
    <property type="match status" value="1"/>
</dbReference>
<organism evidence="3 4">
    <name type="scientific">Polaromonas naphthalenivorans (strain CJ2)</name>
    <dbReference type="NCBI Taxonomy" id="365044"/>
    <lineage>
        <taxon>Bacteria</taxon>
        <taxon>Pseudomonadati</taxon>
        <taxon>Pseudomonadota</taxon>
        <taxon>Betaproteobacteria</taxon>
        <taxon>Burkholderiales</taxon>
        <taxon>Comamonadaceae</taxon>
        <taxon>Polaromonas</taxon>
    </lineage>
</organism>
<dbReference type="SUPFAM" id="SSF88723">
    <property type="entry name" value="PIN domain-like"/>
    <property type="match status" value="1"/>
</dbReference>
<evidence type="ECO:0000259" key="2">
    <source>
        <dbReference type="Pfam" id="PF26343"/>
    </source>
</evidence>
<feature type="domain" description="PIN" evidence="1">
    <location>
        <begin position="9"/>
        <end position="115"/>
    </location>
</feature>
<reference evidence="4" key="1">
    <citation type="journal article" date="2009" name="Environ. Microbiol.">
        <title>The genome of Polaromonas naphthalenivorans strain CJ2, isolated from coal tar-contaminated sediment, reveals physiological and metabolic versatility and evolution through extensive horizontal gene transfer.</title>
        <authorList>
            <person name="Yagi J.M."/>
            <person name="Sims D."/>
            <person name="Brettin T."/>
            <person name="Bruce D."/>
            <person name="Madsen E.L."/>
        </authorList>
    </citation>
    <scope>NUCLEOTIDE SEQUENCE [LARGE SCALE GENOMIC DNA]</scope>
    <source>
        <strain evidence="4">CJ2</strain>
    </source>
</reference>
<protein>
    <submittedName>
        <fullName evidence="3">Uncharacterized protein</fullName>
    </submittedName>
</protein>
<accession>A1VUE4</accession>
<feature type="domain" description="VapC50 C-terminal" evidence="2">
    <location>
        <begin position="132"/>
        <end position="186"/>
    </location>
</feature>